<keyword evidence="5" id="KW-0472">Membrane</keyword>
<feature type="compositionally biased region" description="Polar residues" evidence="8">
    <location>
        <begin position="52"/>
        <end position="63"/>
    </location>
</feature>
<keyword evidence="6" id="KW-0168">Coated pit</keyword>
<feature type="compositionally biased region" description="Pro residues" evidence="8">
    <location>
        <begin position="240"/>
        <end position="253"/>
    </location>
</feature>
<comment type="subcellular location">
    <subcellularLocation>
        <location evidence="2">Cytoplasmic vesicle membrane</location>
        <topology evidence="2">Peripheral membrane protein</topology>
        <orientation evidence="2">Cytoplasmic side</orientation>
    </subcellularLocation>
    <subcellularLocation>
        <location evidence="3">Membrane</location>
        <location evidence="3">Coated pit</location>
        <topology evidence="3">Peripheral membrane protein</topology>
        <orientation evidence="3">Cytoplasmic side</orientation>
    </subcellularLocation>
</comment>
<evidence type="ECO:0000256" key="3">
    <source>
        <dbReference type="ARBA" id="ARBA00004277"/>
    </source>
</evidence>
<keyword evidence="10" id="KW-1185">Reference proteome</keyword>
<keyword evidence="7" id="KW-0968">Cytoplasmic vesicle</keyword>
<feature type="region of interest" description="Disordered" evidence="8">
    <location>
        <begin position="198"/>
        <end position="332"/>
    </location>
</feature>
<dbReference type="GO" id="GO:0072583">
    <property type="term" value="P:clathrin-dependent endocytosis"/>
    <property type="evidence" value="ECO:0007669"/>
    <property type="project" value="TreeGrafter"/>
</dbReference>
<dbReference type="Proteomes" id="UP000626092">
    <property type="component" value="Unassembled WGS sequence"/>
</dbReference>
<dbReference type="GO" id="GO:0032050">
    <property type="term" value="F:clathrin heavy chain binding"/>
    <property type="evidence" value="ECO:0007669"/>
    <property type="project" value="TreeGrafter"/>
</dbReference>
<evidence type="ECO:0000256" key="7">
    <source>
        <dbReference type="ARBA" id="ARBA00023329"/>
    </source>
</evidence>
<evidence type="ECO:0000313" key="10">
    <source>
        <dbReference type="Proteomes" id="UP000626092"/>
    </source>
</evidence>
<accession>A0A834GVC9</accession>
<comment type="caution">
    <text evidence="9">The sequence shown here is derived from an EMBL/GenBank/DDBJ whole genome shotgun (WGS) entry which is preliminary data.</text>
</comment>
<dbReference type="OrthoDB" id="782264at2759"/>
<evidence type="ECO:0000256" key="5">
    <source>
        <dbReference type="ARBA" id="ARBA00023136"/>
    </source>
</evidence>
<feature type="region of interest" description="Disordered" evidence="8">
    <location>
        <begin position="1"/>
        <end position="80"/>
    </location>
</feature>
<dbReference type="PANTHER" id="PTHR10639">
    <property type="entry name" value="CLATHRIN LIGHT CHAIN"/>
    <property type="match status" value="1"/>
</dbReference>
<sequence>MIRTRTETKSTPPRGPSTTTTIVKPDTTPASPPPKATTSTSPPPTNRRRLLRQSTPLTTSIIRNRQRPTDSDRTRTPTPLHLRSSLNRTVIGSRTISGETRSGSLPIRMVRCFRTRRDARGRYRFPRVASEKEMRIQIINELRSINELSMRKGSSTVRPTRLITEKERRLNNEKFHKEANKQYWKAIAEIIPQEVSKIEKRGRKKDDENKPSVMVIQGPKPGKPMDPTRMGQLTGKLKQNPPPHMLPPPPPPSKMDAEEGKEKGKDAKDGKNEAAPGAEAKEGKDNAKDGKDVANVAAASGDVSAGKPVSPVVSGKPVSPIKDANDTNGVPVTTEPEVLAAVGGEQVMDSEQVVTA</sequence>
<reference evidence="9" key="1">
    <citation type="submission" date="2019-11" db="EMBL/GenBank/DDBJ databases">
        <authorList>
            <person name="Liu Y."/>
            <person name="Hou J."/>
            <person name="Li T.-Q."/>
            <person name="Guan C.-H."/>
            <person name="Wu X."/>
            <person name="Wu H.-Z."/>
            <person name="Ling F."/>
            <person name="Zhang R."/>
            <person name="Shi X.-G."/>
            <person name="Ren J.-P."/>
            <person name="Chen E.-F."/>
            <person name="Sun J.-M."/>
        </authorList>
    </citation>
    <scope>NUCLEOTIDE SEQUENCE</scope>
    <source>
        <strain evidence="9">Adult_tree_wgs_1</strain>
        <tissue evidence="9">Leaves</tissue>
    </source>
</reference>
<dbReference type="GO" id="GO:0005198">
    <property type="term" value="F:structural molecule activity"/>
    <property type="evidence" value="ECO:0007669"/>
    <property type="project" value="InterPro"/>
</dbReference>
<dbReference type="AlphaFoldDB" id="A0A834GVC9"/>
<proteinExistence type="inferred from homology"/>
<evidence type="ECO:0000256" key="6">
    <source>
        <dbReference type="ARBA" id="ARBA00023176"/>
    </source>
</evidence>
<comment type="function">
    <text evidence="1">Clathrin is the major protein of the polyhedral coat of coated pits and vesicles.</text>
</comment>
<feature type="compositionally biased region" description="Basic and acidic residues" evidence="8">
    <location>
        <begin position="255"/>
        <end position="272"/>
    </location>
</feature>
<feature type="compositionally biased region" description="Basic and acidic residues" evidence="8">
    <location>
        <begin position="198"/>
        <end position="210"/>
    </location>
</feature>
<organism evidence="9 10">
    <name type="scientific">Rhododendron simsii</name>
    <name type="common">Sims's rhododendron</name>
    <dbReference type="NCBI Taxonomy" id="118357"/>
    <lineage>
        <taxon>Eukaryota</taxon>
        <taxon>Viridiplantae</taxon>
        <taxon>Streptophyta</taxon>
        <taxon>Embryophyta</taxon>
        <taxon>Tracheophyta</taxon>
        <taxon>Spermatophyta</taxon>
        <taxon>Magnoliopsida</taxon>
        <taxon>eudicotyledons</taxon>
        <taxon>Gunneridae</taxon>
        <taxon>Pentapetalae</taxon>
        <taxon>asterids</taxon>
        <taxon>Ericales</taxon>
        <taxon>Ericaceae</taxon>
        <taxon>Ericoideae</taxon>
        <taxon>Rhodoreae</taxon>
        <taxon>Rhododendron</taxon>
    </lineage>
</organism>
<feature type="compositionally biased region" description="Low complexity" evidence="8">
    <location>
        <begin position="306"/>
        <end position="320"/>
    </location>
</feature>
<gene>
    <name evidence="9" type="ORF">RHSIM_Rhsim06G0144900</name>
</gene>
<evidence type="ECO:0000256" key="1">
    <source>
        <dbReference type="ARBA" id="ARBA00003913"/>
    </source>
</evidence>
<protein>
    <submittedName>
        <fullName evidence="9">Uncharacterized protein</fullName>
    </submittedName>
</protein>
<comment type="similarity">
    <text evidence="4">Belongs to the clathrin light chain family.</text>
</comment>
<dbReference type="GO" id="GO:0030130">
    <property type="term" value="C:clathrin coat of trans-Golgi network vesicle"/>
    <property type="evidence" value="ECO:0007669"/>
    <property type="project" value="InterPro"/>
</dbReference>
<name>A0A834GVC9_RHOSS</name>
<dbReference type="GO" id="GO:0006886">
    <property type="term" value="P:intracellular protein transport"/>
    <property type="evidence" value="ECO:0007669"/>
    <property type="project" value="InterPro"/>
</dbReference>
<evidence type="ECO:0000256" key="8">
    <source>
        <dbReference type="SAM" id="MobiDB-lite"/>
    </source>
</evidence>
<dbReference type="GO" id="GO:0030132">
    <property type="term" value="C:clathrin coat of coated pit"/>
    <property type="evidence" value="ECO:0007669"/>
    <property type="project" value="InterPro"/>
</dbReference>
<evidence type="ECO:0000256" key="4">
    <source>
        <dbReference type="ARBA" id="ARBA00005263"/>
    </source>
</evidence>
<evidence type="ECO:0000256" key="2">
    <source>
        <dbReference type="ARBA" id="ARBA00004180"/>
    </source>
</evidence>
<dbReference type="EMBL" id="WJXA01000006">
    <property type="protein sequence ID" value="KAF7141874.1"/>
    <property type="molecule type" value="Genomic_DNA"/>
</dbReference>
<feature type="compositionally biased region" description="Basic and acidic residues" evidence="8">
    <location>
        <begin position="279"/>
        <end position="292"/>
    </location>
</feature>
<dbReference type="PANTHER" id="PTHR10639:SF7">
    <property type="entry name" value="CLATHRIN LIGHT CHAIN"/>
    <property type="match status" value="1"/>
</dbReference>
<dbReference type="InterPro" id="IPR000996">
    <property type="entry name" value="Clathrin_L-chain"/>
</dbReference>
<evidence type="ECO:0000313" key="9">
    <source>
        <dbReference type="EMBL" id="KAF7141874.1"/>
    </source>
</evidence>
<feature type="compositionally biased region" description="Low complexity" evidence="8">
    <location>
        <begin position="9"/>
        <end position="29"/>
    </location>
</feature>
<feature type="compositionally biased region" description="Pro residues" evidence="8">
    <location>
        <begin position="30"/>
        <end position="45"/>
    </location>
</feature>